<name>A0A238K7Y2_9RHOB</name>
<feature type="coiled-coil region" evidence="1">
    <location>
        <begin position="45"/>
        <end position="107"/>
    </location>
</feature>
<evidence type="ECO:0000313" key="3">
    <source>
        <dbReference type="Proteomes" id="UP000220836"/>
    </source>
</evidence>
<evidence type="ECO:0000313" key="2">
    <source>
        <dbReference type="EMBL" id="SMX38913.1"/>
    </source>
</evidence>
<protein>
    <submittedName>
        <fullName evidence="2">Uncharacterized protein</fullName>
    </submittedName>
</protein>
<proteinExistence type="predicted"/>
<keyword evidence="1" id="KW-0175">Coiled coil</keyword>
<reference evidence="2 3" key="1">
    <citation type="submission" date="2017-05" db="EMBL/GenBank/DDBJ databases">
        <authorList>
            <person name="Song R."/>
            <person name="Chenine A.L."/>
            <person name="Ruprecht R.M."/>
        </authorList>
    </citation>
    <scope>NUCLEOTIDE SEQUENCE [LARGE SCALE GENOMIC DNA]</scope>
    <source>
        <strain evidence="2 3">CECT 8663</strain>
    </source>
</reference>
<dbReference type="AlphaFoldDB" id="A0A238K7Y2"/>
<gene>
    <name evidence="2" type="ORF">PEV8663_01606</name>
</gene>
<keyword evidence="3" id="KW-1185">Reference proteome</keyword>
<organism evidence="2 3">
    <name type="scientific">Pelagimonas varians</name>
    <dbReference type="NCBI Taxonomy" id="696760"/>
    <lineage>
        <taxon>Bacteria</taxon>
        <taxon>Pseudomonadati</taxon>
        <taxon>Pseudomonadota</taxon>
        <taxon>Alphaproteobacteria</taxon>
        <taxon>Rhodobacterales</taxon>
        <taxon>Roseobacteraceae</taxon>
        <taxon>Pelagimonas</taxon>
    </lineage>
</organism>
<sequence>MTQIDELHGRITRALDQISQRVEGYDVPVAVAPEPEVDLEAQSKLAEAEAKLADMAAQFQETSKTLEIAQADAKAAQIEANVAREAAAAEAEKNRFAQDEVESLKEQLAAMPDPEAAAAEVAAPVPEVDTAELDALREELEDEKIANAQLQERLETLTARLSDAAEATQSAVEQQPDAGRDAMAQLEADLQRLQTTNAALEETIAALREANAQGVGEPELINQAMVAELESLRAARAVETAETNTILAAMEPLLAEAANEGGV</sequence>
<dbReference type="OrthoDB" id="7871100at2"/>
<accession>A0A238K7Y2</accession>
<dbReference type="RefSeq" id="WP_097804094.1">
    <property type="nucleotide sequence ID" value="NZ_FXYH01000004.1"/>
</dbReference>
<feature type="coiled-coil region" evidence="1">
    <location>
        <begin position="133"/>
        <end position="213"/>
    </location>
</feature>
<dbReference type="Proteomes" id="UP000220836">
    <property type="component" value="Unassembled WGS sequence"/>
</dbReference>
<dbReference type="EMBL" id="FXYH01000004">
    <property type="protein sequence ID" value="SMX38913.1"/>
    <property type="molecule type" value="Genomic_DNA"/>
</dbReference>
<evidence type="ECO:0000256" key="1">
    <source>
        <dbReference type="SAM" id="Coils"/>
    </source>
</evidence>